<gene>
    <name evidence="8" type="ORF">PENTCL1PPCAC_21180</name>
</gene>
<dbReference type="Gene3D" id="3.40.50.410">
    <property type="entry name" value="von Willebrand factor, type A domain"/>
    <property type="match status" value="1"/>
</dbReference>
<keyword evidence="5" id="KW-0732">Signal</keyword>
<evidence type="ECO:0000256" key="1">
    <source>
        <dbReference type="ARBA" id="ARBA00004613"/>
    </source>
</evidence>
<sequence length="569" mass="64128">ERKTESSSAKELRFFREKDKRMKCIYEDEGLEFGDDTSDEATLVSRFEVATKLCKARISEVFRNIRRARNVQLCFLVDVTGSMQSFINGVRDSIDEILKKVTDDGGAQMMVVAFVAYRDHEDTNQFEVLPFTGVSEFKEFSRRLSASGGDDGPEDVFGGLDAALNLDWSDNCGTKVVFHICDAPCHGTEFHSGMRDNYLSGDPKGRTCKGLFSKLREMGIQYHFGKITSLTDIMIKKFSEAYGEPITDFDLKNVDKITDSVSTAVRSAIEASVSASKKAGGKVRKVRDFTLDSVEPNWAALPEIKGKCMSYEFPKSIEAIKLDVPLERSKAKDATMKVAKNPFAKGAERIAFYGKDLSTYWVKVGPKAGEHKKHEDIVLKENLHLGKDINSAKRYELSNQMQTIAAFLAQKFMDDLKKKRAGEYPKIKFLKIKTLLLADGFSKRFMSFERRFSADTKFVRFTNNAGYHIMEEKALGLGVSMEFVQLIFAFSHYTYKASGRFLMVVDLEGAVRIGSADRAGILLTDPAIHCQDRTRYRPMNFGPDGMKEFFLNHKCNDFCKDLGLEGFVC</sequence>
<dbReference type="EMBL" id="BTSX01000005">
    <property type="protein sequence ID" value="GMS99005.1"/>
    <property type="molecule type" value="Genomic_DNA"/>
</dbReference>
<dbReference type="PROSITE" id="PS51158">
    <property type="entry name" value="ALPHA_KINASE"/>
    <property type="match status" value="1"/>
</dbReference>
<keyword evidence="6" id="KW-0418">Kinase</keyword>
<keyword evidence="2" id="KW-0964">Secreted</keyword>
<dbReference type="InterPro" id="IPR036465">
    <property type="entry name" value="vWFA_dom_sf"/>
</dbReference>
<dbReference type="Pfam" id="PF02816">
    <property type="entry name" value="Alpha_kinase"/>
    <property type="match status" value="1"/>
</dbReference>
<evidence type="ECO:0000256" key="6">
    <source>
        <dbReference type="ARBA" id="ARBA00022777"/>
    </source>
</evidence>
<dbReference type="InterPro" id="IPR004166">
    <property type="entry name" value="a-kinase_dom"/>
</dbReference>
<dbReference type="Gene3D" id="3.30.200.20">
    <property type="entry name" value="Phosphorylase Kinase, domain 1"/>
    <property type="match status" value="1"/>
</dbReference>
<protein>
    <recommendedName>
        <fullName evidence="7">Alpha-type protein kinase domain-containing protein</fullName>
    </recommendedName>
</protein>
<reference evidence="8" key="1">
    <citation type="submission" date="2023-10" db="EMBL/GenBank/DDBJ databases">
        <title>Genome assembly of Pristionchus species.</title>
        <authorList>
            <person name="Yoshida K."/>
            <person name="Sommer R.J."/>
        </authorList>
    </citation>
    <scope>NUCLEOTIDE SEQUENCE</scope>
    <source>
        <strain evidence="8">RS0144</strain>
    </source>
</reference>
<evidence type="ECO:0000313" key="9">
    <source>
        <dbReference type="Proteomes" id="UP001432027"/>
    </source>
</evidence>
<dbReference type="Proteomes" id="UP001432027">
    <property type="component" value="Unassembled WGS sequence"/>
</dbReference>
<feature type="non-terminal residue" evidence="8">
    <location>
        <position position="1"/>
    </location>
</feature>
<evidence type="ECO:0000256" key="3">
    <source>
        <dbReference type="ARBA" id="ARBA00022527"/>
    </source>
</evidence>
<evidence type="ECO:0000256" key="2">
    <source>
        <dbReference type="ARBA" id="ARBA00022525"/>
    </source>
</evidence>
<dbReference type="Gene3D" id="3.20.200.10">
    <property type="entry name" value="MHCK/EF2 kinase"/>
    <property type="match status" value="1"/>
</dbReference>
<dbReference type="InterPro" id="IPR056861">
    <property type="entry name" value="HMCN1-like_VWA"/>
</dbReference>
<organism evidence="8 9">
    <name type="scientific">Pristionchus entomophagus</name>
    <dbReference type="NCBI Taxonomy" id="358040"/>
    <lineage>
        <taxon>Eukaryota</taxon>
        <taxon>Metazoa</taxon>
        <taxon>Ecdysozoa</taxon>
        <taxon>Nematoda</taxon>
        <taxon>Chromadorea</taxon>
        <taxon>Rhabditida</taxon>
        <taxon>Rhabditina</taxon>
        <taxon>Diplogasteromorpha</taxon>
        <taxon>Diplogasteroidea</taxon>
        <taxon>Neodiplogasteridae</taxon>
        <taxon>Pristionchus</taxon>
    </lineage>
</organism>
<proteinExistence type="predicted"/>
<comment type="subcellular location">
    <subcellularLocation>
        <location evidence="1">Secreted</location>
    </subcellularLocation>
</comment>
<dbReference type="AlphaFoldDB" id="A0AAV5TWT3"/>
<dbReference type="InterPro" id="IPR052969">
    <property type="entry name" value="Thr-specific_kinase-like"/>
</dbReference>
<dbReference type="InterPro" id="IPR011009">
    <property type="entry name" value="Kinase-like_dom_sf"/>
</dbReference>
<evidence type="ECO:0000259" key="7">
    <source>
        <dbReference type="PROSITE" id="PS51158"/>
    </source>
</evidence>
<dbReference type="Pfam" id="PF25106">
    <property type="entry name" value="VWA_4"/>
    <property type="match status" value="1"/>
</dbReference>
<dbReference type="GO" id="GO:0004674">
    <property type="term" value="F:protein serine/threonine kinase activity"/>
    <property type="evidence" value="ECO:0007669"/>
    <property type="project" value="UniProtKB-KW"/>
</dbReference>
<dbReference type="SMART" id="SM00811">
    <property type="entry name" value="Alpha_kinase"/>
    <property type="match status" value="1"/>
</dbReference>
<evidence type="ECO:0000256" key="5">
    <source>
        <dbReference type="ARBA" id="ARBA00022729"/>
    </source>
</evidence>
<comment type="caution">
    <text evidence="8">The sequence shown here is derived from an EMBL/GenBank/DDBJ whole genome shotgun (WGS) entry which is preliminary data.</text>
</comment>
<dbReference type="CDD" id="cd00198">
    <property type="entry name" value="vWFA"/>
    <property type="match status" value="1"/>
</dbReference>
<keyword evidence="9" id="KW-1185">Reference proteome</keyword>
<evidence type="ECO:0000256" key="4">
    <source>
        <dbReference type="ARBA" id="ARBA00022679"/>
    </source>
</evidence>
<feature type="domain" description="Alpha-type protein kinase" evidence="7">
    <location>
        <begin position="290"/>
        <end position="567"/>
    </location>
</feature>
<dbReference type="PANTHER" id="PTHR47763">
    <property type="entry name" value="ALPHA-PROTEIN KINASE VWKA"/>
    <property type="match status" value="1"/>
</dbReference>
<dbReference type="SUPFAM" id="SSF53300">
    <property type="entry name" value="vWA-like"/>
    <property type="match status" value="1"/>
</dbReference>
<dbReference type="GO" id="GO:0005524">
    <property type="term" value="F:ATP binding"/>
    <property type="evidence" value="ECO:0007669"/>
    <property type="project" value="InterPro"/>
</dbReference>
<name>A0AAV5TWT3_9BILA</name>
<dbReference type="PANTHER" id="PTHR47763:SF4">
    <property type="entry name" value="ALPHA-PROTEIN KINASE VWKA"/>
    <property type="match status" value="1"/>
</dbReference>
<evidence type="ECO:0000313" key="8">
    <source>
        <dbReference type="EMBL" id="GMS99005.1"/>
    </source>
</evidence>
<keyword evidence="3" id="KW-0723">Serine/threonine-protein kinase</keyword>
<dbReference type="SUPFAM" id="SSF56112">
    <property type="entry name" value="Protein kinase-like (PK-like)"/>
    <property type="match status" value="1"/>
</dbReference>
<accession>A0AAV5TWT3</accession>
<keyword evidence="4" id="KW-0808">Transferase</keyword>